<evidence type="ECO:0000259" key="2">
    <source>
        <dbReference type="Pfam" id="PF07885"/>
    </source>
</evidence>
<reference evidence="3" key="1">
    <citation type="submission" date="2021-01" db="EMBL/GenBank/DDBJ databases">
        <title>Whole genome shotgun sequence of Actinocatenispora rupis NBRC 107355.</title>
        <authorList>
            <person name="Komaki H."/>
            <person name="Tamura T."/>
        </authorList>
    </citation>
    <scope>NUCLEOTIDE SEQUENCE</scope>
    <source>
        <strain evidence="3">NBRC 107355</strain>
    </source>
</reference>
<feature type="transmembrane region" description="Helical" evidence="1">
    <location>
        <begin position="124"/>
        <end position="142"/>
    </location>
</feature>
<sequence>MTDGADPSPGARPDERPSWTMVTWSAVRALGSTAALVALYYALPLSQSAAWVAVAMLVAGLVLLVALVTLQVRLIVAARFPGLRAVEALATSVPLFLLMFASTYVVLTAISAGNFSQPLNRTNALYFAVTVFATVGFGDITAKTDTAQLLVTVQMLLDLVILGLGARIILGAVTRGRQRRARAAPPRR</sequence>
<comment type="caution">
    <text evidence="3">The sequence shown here is derived from an EMBL/GenBank/DDBJ whole genome shotgun (WGS) entry which is preliminary data.</text>
</comment>
<keyword evidence="1" id="KW-0812">Transmembrane</keyword>
<dbReference type="AlphaFoldDB" id="A0A8J3JA36"/>
<feature type="transmembrane region" description="Helical" evidence="1">
    <location>
        <begin position="50"/>
        <end position="76"/>
    </location>
</feature>
<dbReference type="EMBL" id="BOMB01000032">
    <property type="protein sequence ID" value="GID14657.1"/>
    <property type="molecule type" value="Genomic_DNA"/>
</dbReference>
<organism evidence="3 4">
    <name type="scientific">Actinocatenispora rupis</name>
    <dbReference type="NCBI Taxonomy" id="519421"/>
    <lineage>
        <taxon>Bacteria</taxon>
        <taxon>Bacillati</taxon>
        <taxon>Actinomycetota</taxon>
        <taxon>Actinomycetes</taxon>
        <taxon>Micromonosporales</taxon>
        <taxon>Micromonosporaceae</taxon>
        <taxon>Actinocatenispora</taxon>
    </lineage>
</organism>
<proteinExistence type="predicted"/>
<dbReference type="Gene3D" id="1.10.287.70">
    <property type="match status" value="1"/>
</dbReference>
<feature type="transmembrane region" description="Helical" evidence="1">
    <location>
        <begin position="148"/>
        <end position="170"/>
    </location>
</feature>
<evidence type="ECO:0000256" key="1">
    <source>
        <dbReference type="SAM" id="Phobius"/>
    </source>
</evidence>
<feature type="transmembrane region" description="Helical" evidence="1">
    <location>
        <begin position="22"/>
        <end position="43"/>
    </location>
</feature>
<dbReference type="InterPro" id="IPR013099">
    <property type="entry name" value="K_chnl_dom"/>
</dbReference>
<protein>
    <submittedName>
        <fullName evidence="3">Metal transporter</fullName>
    </submittedName>
</protein>
<dbReference type="Proteomes" id="UP000612808">
    <property type="component" value="Unassembled WGS sequence"/>
</dbReference>
<keyword evidence="4" id="KW-1185">Reference proteome</keyword>
<gene>
    <name evidence="3" type="ORF">Aru02nite_55460</name>
</gene>
<dbReference type="SUPFAM" id="SSF81324">
    <property type="entry name" value="Voltage-gated potassium channels"/>
    <property type="match status" value="1"/>
</dbReference>
<keyword evidence="1" id="KW-0472">Membrane</keyword>
<dbReference type="Pfam" id="PF07885">
    <property type="entry name" value="Ion_trans_2"/>
    <property type="match status" value="1"/>
</dbReference>
<evidence type="ECO:0000313" key="3">
    <source>
        <dbReference type="EMBL" id="GID14657.1"/>
    </source>
</evidence>
<dbReference type="RefSeq" id="WP_203662497.1">
    <property type="nucleotide sequence ID" value="NZ_BAAAZM010000017.1"/>
</dbReference>
<keyword evidence="1" id="KW-1133">Transmembrane helix</keyword>
<name>A0A8J3JA36_9ACTN</name>
<feature type="transmembrane region" description="Helical" evidence="1">
    <location>
        <begin position="88"/>
        <end position="112"/>
    </location>
</feature>
<evidence type="ECO:0000313" key="4">
    <source>
        <dbReference type="Proteomes" id="UP000612808"/>
    </source>
</evidence>
<feature type="domain" description="Potassium channel" evidence="2">
    <location>
        <begin position="96"/>
        <end position="170"/>
    </location>
</feature>
<accession>A0A8J3JA36</accession>